<keyword evidence="7 9" id="KW-0472">Membrane</keyword>
<dbReference type="GO" id="GO:0005886">
    <property type="term" value="C:plasma membrane"/>
    <property type="evidence" value="ECO:0007669"/>
    <property type="project" value="UniProtKB-SubCell"/>
</dbReference>
<reference evidence="11 12" key="1">
    <citation type="submission" date="2015-06" db="EMBL/GenBank/DDBJ databases">
        <title>Marinobacter subterrani, a genetically tractable neutrophilic iron-oxidizing strain isolated from the Soudan Iron Mine.</title>
        <authorList>
            <person name="Bonis B.M."/>
            <person name="Gralnick J.A."/>
        </authorList>
    </citation>
    <scope>NUCLEOTIDE SEQUENCE [LARGE SCALE GENOMIC DNA]</scope>
    <source>
        <strain evidence="11 12">JG233</strain>
    </source>
</reference>
<name>A0A0J7M5K5_9GAMM</name>
<accession>A0A0J7M5K5</accession>
<dbReference type="EMBL" id="LFBU01000001">
    <property type="protein sequence ID" value="KMQ76220.1"/>
    <property type="molecule type" value="Genomic_DNA"/>
</dbReference>
<dbReference type="PANTHER" id="PTHR35011">
    <property type="entry name" value="2,3-DIKETO-L-GULONATE TRAP TRANSPORTER SMALL PERMEASE PROTEIN YIAM"/>
    <property type="match status" value="1"/>
</dbReference>
<evidence type="ECO:0000256" key="4">
    <source>
        <dbReference type="ARBA" id="ARBA00022519"/>
    </source>
</evidence>
<feature type="transmembrane region" description="Helical" evidence="9">
    <location>
        <begin position="12"/>
        <end position="32"/>
    </location>
</feature>
<dbReference type="AlphaFoldDB" id="A0A0J7M5K5"/>
<evidence type="ECO:0000313" key="11">
    <source>
        <dbReference type="EMBL" id="KMQ76220.1"/>
    </source>
</evidence>
<dbReference type="GO" id="GO:0015740">
    <property type="term" value="P:C4-dicarboxylate transport"/>
    <property type="evidence" value="ECO:0007669"/>
    <property type="project" value="TreeGrafter"/>
</dbReference>
<dbReference type="PATRIC" id="fig|1658765.3.peg.2450"/>
<dbReference type="GO" id="GO:0022857">
    <property type="term" value="F:transmembrane transporter activity"/>
    <property type="evidence" value="ECO:0007669"/>
    <property type="project" value="UniProtKB-UniRule"/>
</dbReference>
<comment type="similarity">
    <text evidence="8 9">Belongs to the TRAP transporter small permease family.</text>
</comment>
<feature type="transmembrane region" description="Helical" evidence="9">
    <location>
        <begin position="52"/>
        <end position="76"/>
    </location>
</feature>
<dbReference type="PANTHER" id="PTHR35011:SF10">
    <property type="entry name" value="TRAP TRANSPORTER SMALL PERMEASE PROTEIN"/>
    <property type="match status" value="1"/>
</dbReference>
<sequence length="179" mass="19477">MRRFLDSMYRFGGYVSAFQLVFIMLMVVLQVLGRLLDAALLGLRMEPLGLQVPGLAELAGFLLLGATFTGLAYTLTVGGHIRVDLLHRTLPASARRALDILVTLIALAITGYGTWFSVLLAFDSYDFGDVSIGMVPVPLWMPQAVMVLGLAWLLIALLDVLSGLITGRITQLKDEAPLE</sequence>
<comment type="subunit">
    <text evidence="9">The complex comprises the extracytoplasmic solute receptor protein and the two transmembrane proteins.</text>
</comment>
<comment type="subcellular location">
    <subcellularLocation>
        <location evidence="1 9">Cell inner membrane</location>
        <topology evidence="1 9">Multi-pass membrane protein</topology>
    </subcellularLocation>
</comment>
<dbReference type="Proteomes" id="UP000036102">
    <property type="component" value="Unassembled WGS sequence"/>
</dbReference>
<dbReference type="RefSeq" id="WP_048496222.1">
    <property type="nucleotide sequence ID" value="NZ_LFBU01000001.1"/>
</dbReference>
<evidence type="ECO:0000313" key="12">
    <source>
        <dbReference type="Proteomes" id="UP000036102"/>
    </source>
</evidence>
<keyword evidence="4 9" id="KW-0997">Cell inner membrane</keyword>
<keyword evidence="6 9" id="KW-1133">Transmembrane helix</keyword>
<keyword evidence="5 9" id="KW-0812">Transmembrane</keyword>
<evidence type="ECO:0000256" key="8">
    <source>
        <dbReference type="ARBA" id="ARBA00038436"/>
    </source>
</evidence>
<evidence type="ECO:0000256" key="5">
    <source>
        <dbReference type="ARBA" id="ARBA00022692"/>
    </source>
</evidence>
<protein>
    <recommendedName>
        <fullName evidence="9">TRAP transporter small permease protein</fullName>
    </recommendedName>
</protein>
<organism evidence="11 12">
    <name type="scientific">Marinobacter subterrani</name>
    <dbReference type="NCBI Taxonomy" id="1658765"/>
    <lineage>
        <taxon>Bacteria</taxon>
        <taxon>Pseudomonadati</taxon>
        <taxon>Pseudomonadota</taxon>
        <taxon>Gammaproteobacteria</taxon>
        <taxon>Pseudomonadales</taxon>
        <taxon>Marinobacteraceae</taxon>
        <taxon>Marinobacter</taxon>
    </lineage>
</organism>
<comment type="function">
    <text evidence="9">Part of the tripartite ATP-independent periplasmic (TRAP) transport system.</text>
</comment>
<comment type="caution">
    <text evidence="11">The sequence shown here is derived from an EMBL/GenBank/DDBJ whole genome shotgun (WGS) entry which is preliminary data.</text>
</comment>
<feature type="domain" description="Tripartite ATP-independent periplasmic transporters DctQ component" evidence="10">
    <location>
        <begin position="23"/>
        <end position="162"/>
    </location>
</feature>
<feature type="transmembrane region" description="Helical" evidence="9">
    <location>
        <begin position="140"/>
        <end position="161"/>
    </location>
</feature>
<dbReference type="InterPro" id="IPR055348">
    <property type="entry name" value="DctQ"/>
</dbReference>
<dbReference type="OrthoDB" id="26202at2"/>
<dbReference type="Pfam" id="PF04290">
    <property type="entry name" value="DctQ"/>
    <property type="match status" value="1"/>
</dbReference>
<evidence type="ECO:0000256" key="7">
    <source>
        <dbReference type="ARBA" id="ARBA00023136"/>
    </source>
</evidence>
<keyword evidence="2 9" id="KW-0813">Transport</keyword>
<evidence type="ECO:0000256" key="1">
    <source>
        <dbReference type="ARBA" id="ARBA00004429"/>
    </source>
</evidence>
<evidence type="ECO:0000256" key="3">
    <source>
        <dbReference type="ARBA" id="ARBA00022475"/>
    </source>
</evidence>
<gene>
    <name evidence="11" type="ORF">Msub_12430</name>
</gene>
<dbReference type="STRING" id="1658765.Msub_12430"/>
<proteinExistence type="inferred from homology"/>
<dbReference type="InterPro" id="IPR007387">
    <property type="entry name" value="TRAP_DctQ"/>
</dbReference>
<evidence type="ECO:0000256" key="6">
    <source>
        <dbReference type="ARBA" id="ARBA00022989"/>
    </source>
</evidence>
<feature type="transmembrane region" description="Helical" evidence="9">
    <location>
        <begin position="97"/>
        <end position="120"/>
    </location>
</feature>
<keyword evidence="3" id="KW-1003">Cell membrane</keyword>
<evidence type="ECO:0000256" key="2">
    <source>
        <dbReference type="ARBA" id="ARBA00022448"/>
    </source>
</evidence>
<evidence type="ECO:0000259" key="10">
    <source>
        <dbReference type="Pfam" id="PF04290"/>
    </source>
</evidence>
<keyword evidence="12" id="KW-1185">Reference proteome</keyword>
<evidence type="ECO:0000256" key="9">
    <source>
        <dbReference type="RuleBase" id="RU369079"/>
    </source>
</evidence>